<reference evidence="1 2" key="1">
    <citation type="submission" date="2016-05" db="EMBL/GenBank/DDBJ databases">
        <title>Genome sequencing of Trichophyton rubrum CMCC(F)T1i isolated from hair.</title>
        <authorList>
            <person name="Zhan P."/>
            <person name="Tao Y."/>
            <person name="Liu W."/>
        </authorList>
    </citation>
    <scope>NUCLEOTIDE SEQUENCE [LARGE SCALE GENOMIC DNA]</scope>
    <source>
        <strain evidence="2">CMCC(F)T1i</strain>
    </source>
</reference>
<organism evidence="1 2">
    <name type="scientific">Trichophyton rubrum</name>
    <name type="common">Athlete's foot fungus</name>
    <name type="synonym">Epidermophyton rubrum</name>
    <dbReference type="NCBI Taxonomy" id="5551"/>
    <lineage>
        <taxon>Eukaryota</taxon>
        <taxon>Fungi</taxon>
        <taxon>Dikarya</taxon>
        <taxon>Ascomycota</taxon>
        <taxon>Pezizomycotina</taxon>
        <taxon>Eurotiomycetes</taxon>
        <taxon>Eurotiomycetidae</taxon>
        <taxon>Onygenales</taxon>
        <taxon>Arthrodermataceae</taxon>
        <taxon>Trichophyton</taxon>
    </lineage>
</organism>
<evidence type="ECO:0000313" key="1">
    <source>
        <dbReference type="EMBL" id="OAL66345.1"/>
    </source>
</evidence>
<proteinExistence type="predicted"/>
<dbReference type="EMBL" id="LHPM01000012">
    <property type="protein sequence ID" value="OAL66345.1"/>
    <property type="molecule type" value="Genomic_DNA"/>
</dbReference>
<accession>A0A178F2Q2</accession>
<sequence>MEPEENVVATALDTVKSAALTPTEHLLLKRFLDKARDPSCAAIYLLRKVEENPNRSVEASLREFKKDWRRLVTKFTKQEDIPLPSQCFLKSRDMQNCCCMVNRRGRLAANATFNVEPAWIIPPSIFHDDELAYESPMLSILEAFLTPDVSAFREGNLEITRGLGPGPPKKIEADAKSVHYLAITLAPGERTDLTLSNGEPLKGGPHMFTMYTQDPSLYPLPSEELLQIHSKIATALHLFSVEDDISLGWPRSPYSKTHN</sequence>
<dbReference type="VEuPathDB" id="FungiDB:TERG_03876"/>
<dbReference type="AlphaFoldDB" id="A0A178F2Q2"/>
<dbReference type="Proteomes" id="UP000243015">
    <property type="component" value="Unassembled WGS sequence"/>
</dbReference>
<protein>
    <submittedName>
        <fullName evidence="1">Uncharacterized protein</fullName>
    </submittedName>
</protein>
<gene>
    <name evidence="1" type="ORF">A7C99_1730</name>
</gene>
<evidence type="ECO:0000313" key="2">
    <source>
        <dbReference type="Proteomes" id="UP000243015"/>
    </source>
</evidence>
<comment type="caution">
    <text evidence="1">The sequence shown here is derived from an EMBL/GenBank/DDBJ whole genome shotgun (WGS) entry which is preliminary data.</text>
</comment>
<name>A0A178F2Q2_TRIRU</name>